<feature type="region of interest" description="Disordered" evidence="10">
    <location>
        <begin position="733"/>
        <end position="769"/>
    </location>
</feature>
<proteinExistence type="inferred from homology"/>
<sequence>MKSPARSLAFFSGETTLNKSEKHSRMTALLERLHGKHNSSRSWQETSKVVRQAMEKRGVINTAGHQLLLNCLETLQRALKVSSLPSMTDRLESIARQNMLGSHLSPSRTECYITSDMFYVEVHLDKAGKLVDVKVAHHGENPVSCPELIQHLRDKHFDEFSKHLKGLVNLYKLPGDNKLKTKMYLALQSLELDLTKMMHMFRIATNANTVETILHGSVGLLTARSGGHLVSLQCYVSPNDIFEEGTGDIDYYLLLYSAVPRTLGVSVSVTVEGTTSVYKLPIAPLITGSHPVDNKGTPSFSSVTNSNCVDLPACFFLKMNRLMPFSLSYIKKMGTTTGIPVLETVPTLSPLYDLIIKSQLHEEGEASSPALAQSMRFYTSLPGQQHCYFLNGDAPVQDGRFLQGAYVSKIPFRHPAQVPALLDIIRHQAAYNTLIGSCVKKTYIKEDTPGLLRFEVCPLTDSSFSVSFQHPVNESLVCVVMEVIDSRQVACKLYKGLSDALICTDDFITKVVQRCMSIPVTMRAIRRKAETIQADTPALSLIAETVEIMVKKNLPPTGSPGYMGMGTGPDGSNPVGLPGLNSQQQTMQQQHQQSQSHGSDDFSKVTQNPILTSLLQITGSVGSSPTPQPPQPHQTPPPTTSPASNTKNHPMLMNLLKDNPSQDFAALYGSSPLERQNSSGSPRTDSQGQSCPSTKGKKKRPRGSDKGHHHTHHSEDDFHRELFSMDVDASQNPIFDVSLPGDGLDTPHSITPAPSQCGTPPSVQSQPQGSIPRMVRLSSSDSIGPDINDILSDIPDQANKGSNSSHGQHLMAGEEGGPLGTPLRDSSSSGQGSAVFEADLFNANSNENPFTDAADLIAEAATAATPNSDTSSTNFFPDTDFNPELLPGQGSFSHSYFEDSSSSPDPDLELVKSFSGGSQQNTPTGTPQNPASHGQNTPEASLKDPFEMGIFSGNGSGGKPILGPASDMADSHFSHTGGGQSPLMLGVVLAGNDFKSGDAKVKPQQMRAKEDNGGGNSGIGMGSVCSSEMKQVKRSRTPSSEGKSKDKPPKRKKLDPDGKSPSHSSGGRPYTPPCGSATSGGLVSAGGSKSPGSSGRSQTPPGGATPPIPKITIQIPRTLTGGKTSSHGGYTSSSSASGGTGSTSGTSSSKSHHSHSSSSGKIKSSKLEGSVGQGNIPKSSIIAGIGSGMPSQSKGSSMGMTVGKPSSSPITKHGLSGSGSGGSSGTGSGNKKPQGGKPPSSLMNPNIKPNISPSHSRSGSSDKLSSPMKLQQGQLPGTPPSSKAKSPIGSGGGGSGGSKSSSGGGMGTQKLLGSSSSTGTSSSSTSSASSSSSSGSIPFSSNGQSQYGSSGGGCSGGGGGSGNNPNAKGKSPSRNKKPSLTAVIDKLKSVGSGGIGGEEGEGCGGSSGVVPQNTGPTSSKHGMSSLGGEFLSKRDKIDKDGKSKVSGSGGNSGDKKTDSKSSAVTGTGVAKIIISKPEGGSPSIKSKVTLQKPGENSGDGAMRSQHSGHKASPLFSGSTPKHDRSSPSHSRSPGYTPINPDSESESGSSSIAEKSHQNSPSSDDDQTMRPHQPIQDYMSSISISQSEKHKKHKKEKKKQKERERDREKEKKKSTMTCGPSSHPVKTDGWSRSPISSETSMSLLSSERSSRPSPVYIHAEDDDLMDSALTGNLEPFK</sequence>
<feature type="compositionally biased region" description="Gly residues" evidence="10">
    <location>
        <begin position="1349"/>
        <end position="1362"/>
    </location>
</feature>
<evidence type="ECO:0000313" key="12">
    <source>
        <dbReference type="Ensembl" id="ENSSGRP00000087398.1"/>
    </source>
</evidence>
<feature type="compositionally biased region" description="Gly residues" evidence="10">
    <location>
        <begin position="1289"/>
        <end position="1307"/>
    </location>
</feature>
<feature type="compositionally biased region" description="Polar residues" evidence="10">
    <location>
        <begin position="1241"/>
        <end position="1275"/>
    </location>
</feature>
<feature type="compositionally biased region" description="Polar residues" evidence="10">
    <location>
        <begin position="673"/>
        <end position="693"/>
    </location>
</feature>
<evidence type="ECO:0000256" key="6">
    <source>
        <dbReference type="ARBA" id="ARBA00023163"/>
    </source>
</evidence>
<dbReference type="GO" id="GO:0003712">
    <property type="term" value="F:transcription coregulator activity"/>
    <property type="evidence" value="ECO:0007669"/>
    <property type="project" value="InterPro"/>
</dbReference>
<comment type="similarity">
    <text evidence="2 9">Belongs to the Mediator complex subunit 1 family.</text>
</comment>
<evidence type="ECO:0000256" key="4">
    <source>
        <dbReference type="ARBA" id="ARBA00023015"/>
    </source>
</evidence>
<accession>A0A672RE33</accession>
<comment type="subcellular location">
    <subcellularLocation>
        <location evidence="1 9">Nucleus</location>
    </subcellularLocation>
</comment>
<feature type="region of interest" description="Disordered" evidence="10">
    <location>
        <begin position="618"/>
        <end position="656"/>
    </location>
</feature>
<keyword evidence="6 9" id="KW-0804">Transcription</keyword>
<feature type="compositionally biased region" description="Gly residues" evidence="10">
    <location>
        <begin position="1391"/>
        <end position="1407"/>
    </location>
</feature>
<feature type="compositionally biased region" description="Low complexity" evidence="10">
    <location>
        <begin position="1085"/>
        <end position="1097"/>
    </location>
</feature>
<feature type="compositionally biased region" description="Basic and acidic residues" evidence="10">
    <location>
        <begin position="1598"/>
        <end position="1612"/>
    </location>
</feature>
<feature type="compositionally biased region" description="Basic and acidic residues" evidence="10">
    <location>
        <begin position="1431"/>
        <end position="1443"/>
    </location>
</feature>
<dbReference type="InterPro" id="IPR051999">
    <property type="entry name" value="Mediator_complex_subunit_1"/>
</dbReference>
<feature type="compositionally biased region" description="Low complexity" evidence="10">
    <location>
        <begin position="1110"/>
        <end position="1149"/>
    </location>
</feature>
<evidence type="ECO:0000256" key="3">
    <source>
        <dbReference type="ARBA" id="ARBA00020612"/>
    </source>
</evidence>
<dbReference type="GO" id="GO:0042809">
    <property type="term" value="F:nuclear vitamin D receptor binding"/>
    <property type="evidence" value="ECO:0007669"/>
    <property type="project" value="TreeGrafter"/>
</dbReference>
<feature type="compositionally biased region" description="Low complexity" evidence="10">
    <location>
        <begin position="582"/>
        <end position="596"/>
    </location>
</feature>
<feature type="compositionally biased region" description="Basic and acidic residues" evidence="10">
    <location>
        <begin position="995"/>
        <end position="1012"/>
    </location>
</feature>
<evidence type="ECO:0000256" key="8">
    <source>
        <dbReference type="ARBA" id="ARBA00031254"/>
    </source>
</evidence>
<feature type="compositionally biased region" description="Polar residues" evidence="10">
    <location>
        <begin position="866"/>
        <end position="876"/>
    </location>
</feature>
<dbReference type="GO" id="GO:0016592">
    <property type="term" value="C:mediator complex"/>
    <property type="evidence" value="ECO:0007669"/>
    <property type="project" value="InterPro"/>
</dbReference>
<dbReference type="PANTHER" id="PTHR12881:SF13">
    <property type="entry name" value="MEDIATOR OF RNA POLYMERASE II TRANSCRIPTION SUBUNIT 1"/>
    <property type="match status" value="1"/>
</dbReference>
<evidence type="ECO:0000256" key="9">
    <source>
        <dbReference type="RuleBase" id="RU364059"/>
    </source>
</evidence>
<dbReference type="GO" id="GO:0097067">
    <property type="term" value="P:cellular response to thyroid hormone stimulus"/>
    <property type="evidence" value="ECO:0007669"/>
    <property type="project" value="TreeGrafter"/>
</dbReference>
<dbReference type="Proteomes" id="UP000472262">
    <property type="component" value="Unassembled WGS sequence"/>
</dbReference>
<evidence type="ECO:0000256" key="10">
    <source>
        <dbReference type="SAM" id="MobiDB-lite"/>
    </source>
</evidence>
<evidence type="ECO:0000313" key="13">
    <source>
        <dbReference type="Proteomes" id="UP000472262"/>
    </source>
</evidence>
<dbReference type="GO" id="GO:0042974">
    <property type="term" value="F:nuclear retinoic acid receptor binding"/>
    <property type="evidence" value="ECO:0007669"/>
    <property type="project" value="TreeGrafter"/>
</dbReference>
<feature type="domain" description="Mediator complex subunit Med1" evidence="11">
    <location>
        <begin position="70"/>
        <end position="440"/>
    </location>
</feature>
<name>A0A672RE33_SINGR</name>
<feature type="compositionally biased region" description="Polar residues" evidence="10">
    <location>
        <begin position="1411"/>
        <end position="1422"/>
    </location>
</feature>
<feature type="compositionally biased region" description="Low complexity" evidence="10">
    <location>
        <begin position="1632"/>
        <end position="1652"/>
    </location>
</feature>
<dbReference type="PANTHER" id="PTHR12881">
    <property type="entry name" value="MEDIATOR OF RNA POLYMERASE II TRANSCRIPTION SUBUNIT 1"/>
    <property type="match status" value="1"/>
</dbReference>
<organism evidence="12 13">
    <name type="scientific">Sinocyclocheilus grahami</name>
    <name type="common">Dianchi golden-line fish</name>
    <name type="synonym">Barbus grahami</name>
    <dbReference type="NCBI Taxonomy" id="75366"/>
    <lineage>
        <taxon>Eukaryota</taxon>
        <taxon>Metazoa</taxon>
        <taxon>Chordata</taxon>
        <taxon>Craniata</taxon>
        <taxon>Vertebrata</taxon>
        <taxon>Euteleostomi</taxon>
        <taxon>Actinopterygii</taxon>
        <taxon>Neopterygii</taxon>
        <taxon>Teleostei</taxon>
        <taxon>Ostariophysi</taxon>
        <taxon>Cypriniformes</taxon>
        <taxon>Cyprinidae</taxon>
        <taxon>Cyprininae</taxon>
        <taxon>Sinocyclocheilus</taxon>
    </lineage>
</organism>
<feature type="region of interest" description="Disordered" evidence="10">
    <location>
        <begin position="671"/>
        <end position="716"/>
    </location>
</feature>
<comment type="function">
    <text evidence="9">Component of the Mediator complex, a coactivator involved in the regulated transcription of nearly all RNA polymerase II-dependent genes. Mediator functions as a bridge to convey information from gene-specific regulatory proteins to the basal RNA polymerase II transcription machinery. Mediator is recruited to promoters by direct interactions with regulatory proteins and serves as a scaffold for the assembly of a functional preinitiation complex with RNA polymerase II and the general transcription factors.</text>
</comment>
<keyword evidence="5 9" id="KW-0010">Activator</keyword>
<evidence type="ECO:0000259" key="11">
    <source>
        <dbReference type="Pfam" id="PF10744"/>
    </source>
</evidence>
<keyword evidence="7 9" id="KW-0539">Nucleus</keyword>
<feature type="region of interest" description="Disordered" evidence="10">
    <location>
        <begin position="864"/>
        <end position="979"/>
    </location>
</feature>
<feature type="compositionally biased region" description="Basic residues" evidence="10">
    <location>
        <begin position="1588"/>
        <end position="1597"/>
    </location>
</feature>
<feature type="compositionally biased region" description="Basic residues" evidence="10">
    <location>
        <begin position="695"/>
        <end position="712"/>
    </location>
</feature>
<gene>
    <name evidence="12" type="primary">med1</name>
</gene>
<evidence type="ECO:0000256" key="5">
    <source>
        <dbReference type="ARBA" id="ARBA00023159"/>
    </source>
</evidence>
<dbReference type="InterPro" id="IPR019680">
    <property type="entry name" value="Mediator_Med1"/>
</dbReference>
<dbReference type="Ensembl" id="ENSSGRT00000093027.1">
    <property type="protein sequence ID" value="ENSSGRP00000087398.1"/>
    <property type="gene ID" value="ENSSGRG00000043543.1"/>
</dbReference>
<feature type="region of interest" description="Disordered" evidence="10">
    <location>
        <begin position="994"/>
        <end position="1676"/>
    </location>
</feature>
<dbReference type="Pfam" id="PF10744">
    <property type="entry name" value="Med1"/>
    <property type="match status" value="1"/>
</dbReference>
<keyword evidence="13" id="KW-1185">Reference proteome</keyword>
<reference evidence="12" key="1">
    <citation type="submission" date="2025-08" db="UniProtKB">
        <authorList>
            <consortium name="Ensembl"/>
        </authorList>
    </citation>
    <scope>IDENTIFICATION</scope>
</reference>
<feature type="compositionally biased region" description="Polar residues" evidence="10">
    <location>
        <begin position="915"/>
        <end position="939"/>
    </location>
</feature>
<feature type="region of interest" description="Disordered" evidence="10">
    <location>
        <begin position="559"/>
        <end position="604"/>
    </location>
</feature>
<reference evidence="12" key="2">
    <citation type="submission" date="2025-09" db="UniProtKB">
        <authorList>
            <consortium name="Ensembl"/>
        </authorList>
    </citation>
    <scope>IDENTIFICATION</scope>
</reference>
<evidence type="ECO:0000256" key="1">
    <source>
        <dbReference type="ARBA" id="ARBA00004123"/>
    </source>
</evidence>
<feature type="compositionally biased region" description="Low complexity" evidence="10">
    <location>
        <begin position="1313"/>
        <end position="1348"/>
    </location>
</feature>
<evidence type="ECO:0000256" key="2">
    <source>
        <dbReference type="ARBA" id="ARBA00006210"/>
    </source>
</evidence>
<feature type="compositionally biased region" description="Polar residues" evidence="10">
    <location>
        <begin position="748"/>
        <end position="769"/>
    </location>
</feature>
<feature type="compositionally biased region" description="Low complexity" evidence="10">
    <location>
        <begin position="891"/>
        <end position="905"/>
    </location>
</feature>
<feature type="compositionally biased region" description="Gly residues" evidence="10">
    <location>
        <begin position="1216"/>
        <end position="1228"/>
    </location>
</feature>
<dbReference type="GO" id="GO:0045944">
    <property type="term" value="P:positive regulation of transcription by RNA polymerase II"/>
    <property type="evidence" value="ECO:0007669"/>
    <property type="project" value="UniProtKB-ARBA"/>
</dbReference>
<dbReference type="GO" id="GO:0046966">
    <property type="term" value="F:nuclear thyroid hormone receptor binding"/>
    <property type="evidence" value="ECO:0007669"/>
    <property type="project" value="TreeGrafter"/>
</dbReference>
<evidence type="ECO:0000256" key="7">
    <source>
        <dbReference type="ARBA" id="ARBA00023242"/>
    </source>
</evidence>
<feature type="region of interest" description="Disordered" evidence="10">
    <location>
        <begin position="793"/>
        <end position="831"/>
    </location>
</feature>
<keyword evidence="4 9" id="KW-0805">Transcription regulation</keyword>
<feature type="compositionally biased region" description="Polar residues" evidence="10">
    <location>
        <begin position="1189"/>
        <end position="1210"/>
    </location>
</feature>
<feature type="compositionally biased region" description="Pro residues" evidence="10">
    <location>
        <begin position="626"/>
        <end position="640"/>
    </location>
</feature>
<protein>
    <recommendedName>
        <fullName evidence="3 9">Mediator of RNA polymerase II transcription subunit 1</fullName>
    </recommendedName>
    <alternativeName>
        <fullName evidence="8 9">Mediator complex subunit 1</fullName>
    </alternativeName>
</protein>